<feature type="signal peptide" evidence="1">
    <location>
        <begin position="1"/>
        <end position="26"/>
    </location>
</feature>
<dbReference type="EMBL" id="SOBT01000009">
    <property type="protein sequence ID" value="TDU28828.1"/>
    <property type="molecule type" value="Genomic_DNA"/>
</dbReference>
<reference evidence="3 4" key="1">
    <citation type="submission" date="2019-03" db="EMBL/GenBank/DDBJ databases">
        <title>Genomic Encyclopedia of Type Strains, Phase IV (KMG-IV): sequencing the most valuable type-strain genomes for metagenomic binning, comparative biology and taxonomic classification.</title>
        <authorList>
            <person name="Goeker M."/>
        </authorList>
    </citation>
    <scope>NUCLEOTIDE SEQUENCE [LARGE SCALE GENOMIC DNA]</scope>
    <source>
        <strain evidence="3 4">DSM 26377</strain>
    </source>
</reference>
<sequence>MNLKFWARTGILVTTTWLGASGVGFAADAVAEIRFASGQGTVSNGDDGSMRAVAKGDKVYSGDIISSGPTTYINLKFVDGSFVLIRPKSRFQIEDFQMAGAAKPAAAKVKPGQVAAAASAPAIDGSRAFFRLLKGGFRAVSGTIGKLNRSEYRVSTAVATIGIRGTDYTAVVCDAACAADPVIRGEITEGYVAEGGLVTGVETGGVDVESEGKNCDQKEKIGIICPVDAEQNLLVTRDGSQFRLSEIPKFLATDPIPDPRSCGG</sequence>
<accession>A0A4R7P565</accession>
<evidence type="ECO:0000256" key="1">
    <source>
        <dbReference type="SAM" id="SignalP"/>
    </source>
</evidence>
<organism evidence="3 4">
    <name type="scientific">Panacagrimonas perspica</name>
    <dbReference type="NCBI Taxonomy" id="381431"/>
    <lineage>
        <taxon>Bacteria</taxon>
        <taxon>Pseudomonadati</taxon>
        <taxon>Pseudomonadota</taxon>
        <taxon>Gammaproteobacteria</taxon>
        <taxon>Nevskiales</taxon>
        <taxon>Nevskiaceae</taxon>
        <taxon>Panacagrimonas</taxon>
    </lineage>
</organism>
<gene>
    <name evidence="3" type="ORF">DFR24_3208</name>
</gene>
<dbReference type="RefSeq" id="WP_133882350.1">
    <property type="nucleotide sequence ID" value="NZ_MWIN01000018.1"/>
</dbReference>
<dbReference type="OrthoDB" id="7028389at2"/>
<evidence type="ECO:0000259" key="2">
    <source>
        <dbReference type="Pfam" id="PF04773"/>
    </source>
</evidence>
<name>A0A4R7P565_9GAMM</name>
<feature type="domain" description="FecR protein" evidence="2">
    <location>
        <begin position="64"/>
        <end position="191"/>
    </location>
</feature>
<keyword evidence="4" id="KW-1185">Reference proteome</keyword>
<dbReference type="Pfam" id="PF04773">
    <property type="entry name" value="FecR"/>
    <property type="match status" value="1"/>
</dbReference>
<evidence type="ECO:0000313" key="4">
    <source>
        <dbReference type="Proteomes" id="UP000295341"/>
    </source>
</evidence>
<dbReference type="AlphaFoldDB" id="A0A4R7P565"/>
<dbReference type="Proteomes" id="UP000295341">
    <property type="component" value="Unassembled WGS sequence"/>
</dbReference>
<protein>
    <submittedName>
        <fullName evidence="3">FecR family protein</fullName>
    </submittedName>
</protein>
<comment type="caution">
    <text evidence="3">The sequence shown here is derived from an EMBL/GenBank/DDBJ whole genome shotgun (WGS) entry which is preliminary data.</text>
</comment>
<feature type="chain" id="PRO_5030099548" evidence="1">
    <location>
        <begin position="27"/>
        <end position="264"/>
    </location>
</feature>
<dbReference type="PANTHER" id="PTHR38731">
    <property type="entry name" value="LIPL45-RELATED LIPOPROTEIN-RELATED"/>
    <property type="match status" value="1"/>
</dbReference>
<keyword evidence="1" id="KW-0732">Signal</keyword>
<evidence type="ECO:0000313" key="3">
    <source>
        <dbReference type="EMBL" id="TDU28828.1"/>
    </source>
</evidence>
<dbReference type="InterPro" id="IPR006860">
    <property type="entry name" value="FecR"/>
</dbReference>
<proteinExistence type="predicted"/>